<reference evidence="1 2" key="1">
    <citation type="journal article" date="2019" name="PLoS Negl. Trop. Dis.">
        <title>Whole genome sequencing of Entamoeba nuttalli reveals mammalian host-related molecular signatures and a novel octapeptide-repeat surface protein.</title>
        <authorList>
            <person name="Tanaka M."/>
            <person name="Makiuchi T."/>
            <person name="Komiyama T."/>
            <person name="Shiina T."/>
            <person name="Osaki K."/>
            <person name="Tachibana H."/>
        </authorList>
    </citation>
    <scope>NUCLEOTIDE SEQUENCE [LARGE SCALE GENOMIC DNA]</scope>
    <source>
        <strain evidence="1 2">P19-061405</strain>
    </source>
</reference>
<comment type="caution">
    <text evidence="1">The sequence shown here is derived from an EMBL/GenBank/DDBJ whole genome shotgun (WGS) entry which is preliminary data.</text>
</comment>
<proteinExistence type="predicted"/>
<name>A0ABQ0D7U6_9EUKA</name>
<keyword evidence="2" id="KW-1185">Reference proteome</keyword>
<evidence type="ECO:0000313" key="2">
    <source>
        <dbReference type="Proteomes" id="UP001628156"/>
    </source>
</evidence>
<evidence type="ECO:0000313" key="1">
    <source>
        <dbReference type="EMBL" id="GAB1218931.1"/>
    </source>
</evidence>
<protein>
    <recommendedName>
        <fullName evidence="3">Leucine-rich repeat containing protein</fullName>
    </recommendedName>
</protein>
<evidence type="ECO:0008006" key="3">
    <source>
        <dbReference type="Google" id="ProtNLM"/>
    </source>
</evidence>
<dbReference type="Proteomes" id="UP001628156">
    <property type="component" value="Unassembled WGS sequence"/>
</dbReference>
<gene>
    <name evidence="1" type="ORF">ENUP19_0009G0037</name>
</gene>
<accession>A0ABQ0D7U6</accession>
<sequence length="700" mass="79472">MNHFHYYHILSYIEDYHDITTFICINHRCQQSVSTLPYYHYKQPHPQMIFPSLVNVAFDFPISTLFLQELTYKASNLFSLSFVINKINIKPFISTDKTLQIFQTKLLNQLKGINISLKINSNTNLFLAKSILKFTSLSFTYDSSINLTTINSNIKELDITLNQYTPIVPFQSFLNKFLLKKLIIRIEYECQWNFIRSLAKLVKSINATGLIYVSNKVIYESGEIDDLLINIPQNICIIFNDGYIGCNGFSGRFGKYEEDNIIQRDGDSSVIVPIPLPEITLDHTSYTTQLKTIDLSQKTWISSVETSYNLNYIKLPTSIISLKLYNPPSSLPMNLVQLHMENINNSMVNLSCAAFNKLILKKCNIETLQVPSTLTFFSSTYNTFLKVGLNCQMKEANFNSCQLPMLLIPTTCTYLNVYCSRLPFVQLTCLKQLEVYNSDFSKLATTTRLSQLTGLTFISKTEPEFTSLNELPILKYSNALVQCNLQHVCFSKLIAPGLKQLTIDFVQPVLISENNNKSLLTSSDINEDTLPSIPEKSSVLVSPSFIVPRLRECYLKGILSLQSPIDSWRIYIDGCNDIILGAANGVHLKNCHGKINFNNEKNASVISSLSLYNCFFDNNSFQKLKAVQHLRIYITGNFKVSEWRYQSFNQLNDILLSAKSINLGSIVIPSSVTSLSITSEKKKGKLTQTTINQLKILSLN</sequence>
<dbReference type="EMBL" id="BAAFRS010000009">
    <property type="protein sequence ID" value="GAB1218931.1"/>
    <property type="molecule type" value="Genomic_DNA"/>
</dbReference>
<organism evidence="1 2">
    <name type="scientific">Entamoeba nuttalli</name>
    <dbReference type="NCBI Taxonomy" id="412467"/>
    <lineage>
        <taxon>Eukaryota</taxon>
        <taxon>Amoebozoa</taxon>
        <taxon>Evosea</taxon>
        <taxon>Archamoebae</taxon>
        <taxon>Mastigamoebida</taxon>
        <taxon>Entamoebidae</taxon>
        <taxon>Entamoeba</taxon>
    </lineage>
</organism>